<comment type="similarity">
    <text evidence="1">Belongs to the CdaR family.</text>
</comment>
<dbReference type="InterPro" id="IPR042070">
    <property type="entry name" value="PucR_C-HTH_sf"/>
</dbReference>
<dbReference type="Pfam" id="PF13556">
    <property type="entry name" value="HTH_30"/>
    <property type="match status" value="1"/>
</dbReference>
<organism evidence="5 6">
    <name type="scientific">Candidatus Nephthysia bennettiae</name>
    <dbReference type="NCBI Taxonomy" id="3127016"/>
    <lineage>
        <taxon>Bacteria</taxon>
        <taxon>Bacillati</taxon>
        <taxon>Candidatus Dormiibacterota</taxon>
        <taxon>Candidatus Dormibacteria</taxon>
        <taxon>Candidatus Dormibacterales</taxon>
        <taxon>Candidatus Dormibacteraceae</taxon>
        <taxon>Candidatus Nephthysia</taxon>
    </lineage>
</organism>
<comment type="caution">
    <text evidence="5">The sequence shown here is derived from an EMBL/GenBank/DDBJ whole genome shotgun (WGS) entry which is preliminary data.</text>
</comment>
<accession>A0A934K4C3</accession>
<dbReference type="InterPro" id="IPR029016">
    <property type="entry name" value="GAF-like_dom_sf"/>
</dbReference>
<dbReference type="InterPro" id="IPR012914">
    <property type="entry name" value="PucR_dom"/>
</dbReference>
<evidence type="ECO:0000256" key="1">
    <source>
        <dbReference type="ARBA" id="ARBA00006754"/>
    </source>
</evidence>
<protein>
    <submittedName>
        <fullName evidence="5">PucR family transcriptional regulator ligand-binding domain-containing protein</fullName>
    </submittedName>
</protein>
<name>A0A934K4C3_9BACT</name>
<sequence>MALASAGPQTTPDNVPPPTVREAMTFGGFAEAELVAGRQGLDRVVEWVRVMETPETARKLRQNELLLTTGFPIKDDPVAQAQLVETVVASGGSGLVVKLGRYLTDLPEQMSQEADRVSLPLFTIGQDVAWSELMEPLLERIINAEHWRLKRSFEIHHRFTELVLDGKGVNEICRTLAELLDSAVAVEDASFHLLAHAGGSASDPHRRETIARQGTPARVLFDPQIQRTLREVTESRHPVKVPAFPHLGMHRERIIAPILAANQLLGVISVLDHPPANEELAFMAVEQAGIVMALALSKEREVAEVEGRLRGEFLDDLVKHTYGDEAAAQRRARHLGYPLAGMHVLMVVDVDDFRGFQRMKQISEDAIQGLKRELLRRVSGVLRSAFPRALIHPRSDEVLALLPLGPDGADHHARVNGVALQVREVIAEWKPGFTVSVGFSAPVAAPTGVETAAREVRAVMDTLARFKRWGQVVAVPEVGLTGLLAGVSDDRLVEFVKRHLGALAEHDRARGGSLMPTLKAYLESGEQQAAARRLRIHPNTLRYRLDRIREVSGVELDDAETRLNLAVALRVQGLLGL</sequence>
<evidence type="ECO:0000259" key="4">
    <source>
        <dbReference type="Pfam" id="PF17853"/>
    </source>
</evidence>
<keyword evidence="6" id="KW-1185">Reference proteome</keyword>
<evidence type="ECO:0000313" key="5">
    <source>
        <dbReference type="EMBL" id="MBJ7597107.1"/>
    </source>
</evidence>
<gene>
    <name evidence="5" type="ORF">JF922_03340</name>
</gene>
<proteinExistence type="inferred from homology"/>
<dbReference type="EMBL" id="JAEKNR010000038">
    <property type="protein sequence ID" value="MBJ7597107.1"/>
    <property type="molecule type" value="Genomic_DNA"/>
</dbReference>
<dbReference type="PANTHER" id="PTHR33744">
    <property type="entry name" value="CARBOHYDRATE DIACID REGULATOR"/>
    <property type="match status" value="1"/>
</dbReference>
<dbReference type="InterPro" id="IPR025736">
    <property type="entry name" value="PucR_C-HTH_dom"/>
</dbReference>
<dbReference type="Pfam" id="PF07905">
    <property type="entry name" value="PucR"/>
    <property type="match status" value="1"/>
</dbReference>
<dbReference type="RefSeq" id="WP_338199082.1">
    <property type="nucleotide sequence ID" value="NZ_JAEKNR010000038.1"/>
</dbReference>
<dbReference type="Gene3D" id="3.30.450.40">
    <property type="match status" value="1"/>
</dbReference>
<evidence type="ECO:0000259" key="2">
    <source>
        <dbReference type="Pfam" id="PF07905"/>
    </source>
</evidence>
<dbReference type="InterPro" id="IPR041522">
    <property type="entry name" value="CdaR_GGDEF"/>
</dbReference>
<dbReference type="InterPro" id="IPR051448">
    <property type="entry name" value="CdaR-like_regulators"/>
</dbReference>
<evidence type="ECO:0000259" key="3">
    <source>
        <dbReference type="Pfam" id="PF13556"/>
    </source>
</evidence>
<reference evidence="5" key="1">
    <citation type="submission" date="2020-10" db="EMBL/GenBank/DDBJ databases">
        <title>Ca. Dormibacterota MAGs.</title>
        <authorList>
            <person name="Montgomery K."/>
        </authorList>
    </citation>
    <scope>NUCLEOTIDE SEQUENCE [LARGE SCALE GENOMIC DNA]</scope>
    <source>
        <strain evidence="5">SC8812_S17_10</strain>
    </source>
</reference>
<dbReference type="PANTHER" id="PTHR33744:SF1">
    <property type="entry name" value="DNA-BINDING TRANSCRIPTIONAL ACTIVATOR ADER"/>
    <property type="match status" value="1"/>
</dbReference>
<feature type="domain" description="Purine catabolism PurC-like" evidence="2">
    <location>
        <begin position="29"/>
        <end position="141"/>
    </location>
</feature>
<feature type="domain" description="CdaR GGDEF-like" evidence="4">
    <location>
        <begin position="324"/>
        <end position="461"/>
    </location>
</feature>
<dbReference type="Pfam" id="PF17853">
    <property type="entry name" value="GGDEF_2"/>
    <property type="match status" value="1"/>
</dbReference>
<evidence type="ECO:0000313" key="6">
    <source>
        <dbReference type="Proteomes" id="UP000612893"/>
    </source>
</evidence>
<dbReference type="Gene3D" id="1.10.10.2840">
    <property type="entry name" value="PucR C-terminal helix-turn-helix domain"/>
    <property type="match status" value="1"/>
</dbReference>
<dbReference type="AlphaFoldDB" id="A0A934K4C3"/>
<dbReference type="Proteomes" id="UP000612893">
    <property type="component" value="Unassembled WGS sequence"/>
</dbReference>
<feature type="domain" description="PucR C-terminal helix-turn-helix" evidence="3">
    <location>
        <begin position="514"/>
        <end position="571"/>
    </location>
</feature>